<feature type="domain" description="RNA polymerase sigma factor 70 region 4 type 2" evidence="8">
    <location>
        <begin position="108"/>
        <end position="160"/>
    </location>
</feature>
<comment type="caution">
    <text evidence="9">The sequence shown here is derived from an EMBL/GenBank/DDBJ whole genome shotgun (WGS) entry which is preliminary data.</text>
</comment>
<evidence type="ECO:0000256" key="3">
    <source>
        <dbReference type="ARBA" id="ARBA00023082"/>
    </source>
</evidence>
<dbReference type="PANTHER" id="PTHR43133">
    <property type="entry name" value="RNA POLYMERASE ECF-TYPE SIGMA FACTO"/>
    <property type="match status" value="1"/>
</dbReference>
<dbReference type="InterPro" id="IPR036388">
    <property type="entry name" value="WH-like_DNA-bd_sf"/>
</dbReference>
<dbReference type="SUPFAM" id="SSF88659">
    <property type="entry name" value="Sigma3 and sigma4 domains of RNA polymerase sigma factors"/>
    <property type="match status" value="1"/>
</dbReference>
<proteinExistence type="inferred from homology"/>
<protein>
    <recommendedName>
        <fullName evidence="6">RNA polymerase sigma factor</fullName>
    </recommendedName>
</protein>
<dbReference type="Gene3D" id="1.10.1740.10">
    <property type="match status" value="1"/>
</dbReference>
<dbReference type="EMBL" id="SMAN01000011">
    <property type="protein sequence ID" value="TCT21124.1"/>
    <property type="molecule type" value="Genomic_DNA"/>
</dbReference>
<feature type="domain" description="RNA polymerase sigma-70 region 2" evidence="7">
    <location>
        <begin position="11"/>
        <end position="75"/>
    </location>
</feature>
<dbReference type="OrthoDB" id="9794508at2"/>
<organism evidence="9 10">
    <name type="scientific">Melghiribacillus thermohalophilus</name>
    <dbReference type="NCBI Taxonomy" id="1324956"/>
    <lineage>
        <taxon>Bacteria</taxon>
        <taxon>Bacillati</taxon>
        <taxon>Bacillota</taxon>
        <taxon>Bacilli</taxon>
        <taxon>Bacillales</taxon>
        <taxon>Bacillaceae</taxon>
        <taxon>Melghiribacillus</taxon>
    </lineage>
</organism>
<dbReference type="Pfam" id="PF08281">
    <property type="entry name" value="Sigma70_r4_2"/>
    <property type="match status" value="1"/>
</dbReference>
<dbReference type="GO" id="GO:0006950">
    <property type="term" value="P:response to stress"/>
    <property type="evidence" value="ECO:0007669"/>
    <property type="project" value="UniProtKB-ARBA"/>
</dbReference>
<accession>A0A4R3MXM4</accession>
<comment type="similarity">
    <text evidence="1 6">Belongs to the sigma-70 factor family. ECF subfamily.</text>
</comment>
<dbReference type="NCBIfam" id="TIGR02937">
    <property type="entry name" value="sigma70-ECF"/>
    <property type="match status" value="1"/>
</dbReference>
<evidence type="ECO:0000256" key="2">
    <source>
        <dbReference type="ARBA" id="ARBA00023015"/>
    </source>
</evidence>
<dbReference type="SUPFAM" id="SSF88946">
    <property type="entry name" value="Sigma2 domain of RNA polymerase sigma factors"/>
    <property type="match status" value="1"/>
</dbReference>
<dbReference type="InterPro" id="IPR039425">
    <property type="entry name" value="RNA_pol_sigma-70-like"/>
</dbReference>
<dbReference type="GO" id="GO:0006352">
    <property type="term" value="P:DNA-templated transcription initiation"/>
    <property type="evidence" value="ECO:0007669"/>
    <property type="project" value="InterPro"/>
</dbReference>
<dbReference type="InterPro" id="IPR013324">
    <property type="entry name" value="RNA_pol_sigma_r3/r4-like"/>
</dbReference>
<keyword evidence="5 6" id="KW-0804">Transcription</keyword>
<name>A0A4R3MXM4_9BACI</name>
<reference evidence="9 10" key="1">
    <citation type="submission" date="2019-03" db="EMBL/GenBank/DDBJ databases">
        <title>Genomic Encyclopedia of Type Strains, Phase IV (KMG-IV): sequencing the most valuable type-strain genomes for metagenomic binning, comparative biology and taxonomic classification.</title>
        <authorList>
            <person name="Goeker M."/>
        </authorList>
    </citation>
    <scope>NUCLEOTIDE SEQUENCE [LARGE SCALE GENOMIC DNA]</scope>
    <source>
        <strain evidence="9 10">DSM 25894</strain>
    </source>
</reference>
<keyword evidence="10" id="KW-1185">Reference proteome</keyword>
<sequence length="170" mass="20310">MCKNKIISEWFELYGDDIYNYVVYRVGSMDVDDIVQEVFMKALQKYETFRKESNPKTWLISIARNKAIDEMRKRGTKWRKNMMPFHQKCEIPDHQTPEKVLQMNEEHRELYQAIQSLKTNYREVILLRGIEGFSIKDTASILGWSESKVRSTYYRACKAIKNQLRGHMDE</sequence>
<dbReference type="RefSeq" id="WP_132371925.1">
    <property type="nucleotide sequence ID" value="NZ_SMAN01000011.1"/>
</dbReference>
<keyword evidence="2 6" id="KW-0805">Transcription regulation</keyword>
<evidence type="ECO:0000313" key="10">
    <source>
        <dbReference type="Proteomes" id="UP000294650"/>
    </source>
</evidence>
<evidence type="ECO:0000256" key="6">
    <source>
        <dbReference type="RuleBase" id="RU000716"/>
    </source>
</evidence>
<gene>
    <name evidence="9" type="ORF">EDD68_11185</name>
</gene>
<dbReference type="InterPro" id="IPR013249">
    <property type="entry name" value="RNA_pol_sigma70_r4_t2"/>
</dbReference>
<dbReference type="GO" id="GO:0016987">
    <property type="term" value="F:sigma factor activity"/>
    <property type="evidence" value="ECO:0007669"/>
    <property type="project" value="UniProtKB-KW"/>
</dbReference>
<dbReference type="PROSITE" id="PS01063">
    <property type="entry name" value="SIGMA70_ECF"/>
    <property type="match status" value="1"/>
</dbReference>
<dbReference type="Pfam" id="PF04542">
    <property type="entry name" value="Sigma70_r2"/>
    <property type="match status" value="1"/>
</dbReference>
<dbReference type="CDD" id="cd06171">
    <property type="entry name" value="Sigma70_r4"/>
    <property type="match status" value="1"/>
</dbReference>
<dbReference type="Proteomes" id="UP000294650">
    <property type="component" value="Unassembled WGS sequence"/>
</dbReference>
<evidence type="ECO:0000313" key="9">
    <source>
        <dbReference type="EMBL" id="TCT21124.1"/>
    </source>
</evidence>
<dbReference type="InterPro" id="IPR013325">
    <property type="entry name" value="RNA_pol_sigma_r2"/>
</dbReference>
<evidence type="ECO:0000259" key="8">
    <source>
        <dbReference type="Pfam" id="PF08281"/>
    </source>
</evidence>
<dbReference type="Gene3D" id="1.10.10.10">
    <property type="entry name" value="Winged helix-like DNA-binding domain superfamily/Winged helix DNA-binding domain"/>
    <property type="match status" value="1"/>
</dbReference>
<evidence type="ECO:0000256" key="4">
    <source>
        <dbReference type="ARBA" id="ARBA00023125"/>
    </source>
</evidence>
<dbReference type="GO" id="GO:0003677">
    <property type="term" value="F:DNA binding"/>
    <property type="evidence" value="ECO:0007669"/>
    <property type="project" value="UniProtKB-KW"/>
</dbReference>
<keyword evidence="4 6" id="KW-0238">DNA-binding</keyword>
<dbReference type="PANTHER" id="PTHR43133:SF60">
    <property type="entry name" value="RNA POLYMERASE SIGMA FACTOR SIGV"/>
    <property type="match status" value="1"/>
</dbReference>
<dbReference type="InterPro" id="IPR000838">
    <property type="entry name" value="RNA_pol_sigma70_ECF_CS"/>
</dbReference>
<dbReference type="AlphaFoldDB" id="A0A4R3MXM4"/>
<dbReference type="InterPro" id="IPR007627">
    <property type="entry name" value="RNA_pol_sigma70_r2"/>
</dbReference>
<evidence type="ECO:0000256" key="5">
    <source>
        <dbReference type="ARBA" id="ARBA00023163"/>
    </source>
</evidence>
<evidence type="ECO:0000256" key="1">
    <source>
        <dbReference type="ARBA" id="ARBA00010641"/>
    </source>
</evidence>
<keyword evidence="3 6" id="KW-0731">Sigma factor</keyword>
<evidence type="ECO:0000259" key="7">
    <source>
        <dbReference type="Pfam" id="PF04542"/>
    </source>
</evidence>
<dbReference type="InterPro" id="IPR014284">
    <property type="entry name" value="RNA_pol_sigma-70_dom"/>
</dbReference>